<dbReference type="RefSeq" id="WP_032117882.1">
    <property type="nucleotide sequence ID" value="NZ_JACOOO010000022.1"/>
</dbReference>
<keyword evidence="3" id="KW-1185">Reference proteome</keyword>
<feature type="transmembrane region" description="Helical" evidence="1">
    <location>
        <begin position="80"/>
        <end position="97"/>
    </location>
</feature>
<evidence type="ECO:0000313" key="3">
    <source>
        <dbReference type="Proteomes" id="UP000596929"/>
    </source>
</evidence>
<keyword evidence="1" id="KW-0812">Transmembrane</keyword>
<evidence type="ECO:0000313" key="2">
    <source>
        <dbReference type="EMBL" id="MBC5629441.1"/>
    </source>
</evidence>
<comment type="caution">
    <text evidence="2">The sequence shown here is derived from an EMBL/GenBank/DDBJ whole genome shotgun (WGS) entry which is preliminary data.</text>
</comment>
<protein>
    <submittedName>
        <fullName evidence="2">DUF1622 domain-containing protein</fullName>
    </submittedName>
</protein>
<dbReference type="InterPro" id="IPR012427">
    <property type="entry name" value="DUF1622"/>
</dbReference>
<dbReference type="PANTHER" id="PTHR38468:SF1">
    <property type="entry name" value="SLL0939 PROTEIN"/>
    <property type="match status" value="1"/>
</dbReference>
<gene>
    <name evidence="2" type="ORF">H8S20_11125</name>
</gene>
<keyword evidence="1" id="KW-1133">Transmembrane helix</keyword>
<dbReference type="Proteomes" id="UP000596929">
    <property type="component" value="Unassembled WGS sequence"/>
</dbReference>
<dbReference type="EMBL" id="JACOOO010000022">
    <property type="protein sequence ID" value="MBC5629441.1"/>
    <property type="molecule type" value="Genomic_DNA"/>
</dbReference>
<sequence>MLEELFDKYLPILIHLFELMGIIILTLGTFTAFINYFKGKVSKKDYKIKYEFADVMVTSLDFKLSAEILKTVIIRSKEELVILAVVFIIRIIMTFVLEREMKTQERKASKTSESK</sequence>
<accession>A0ABR7DDG8</accession>
<reference evidence="2 3" key="1">
    <citation type="submission" date="2020-08" db="EMBL/GenBank/DDBJ databases">
        <title>Genome public.</title>
        <authorList>
            <person name="Liu C."/>
            <person name="Sun Q."/>
        </authorList>
    </citation>
    <scope>NUCLEOTIDE SEQUENCE [LARGE SCALE GENOMIC DNA]</scope>
    <source>
        <strain evidence="2 3">NSJ-6</strain>
    </source>
</reference>
<evidence type="ECO:0000256" key="1">
    <source>
        <dbReference type="SAM" id="Phobius"/>
    </source>
</evidence>
<dbReference type="PANTHER" id="PTHR38468">
    <property type="entry name" value="SLL0939 PROTEIN"/>
    <property type="match status" value="1"/>
</dbReference>
<dbReference type="Pfam" id="PF07784">
    <property type="entry name" value="DUF1622"/>
    <property type="match status" value="1"/>
</dbReference>
<organism evidence="2 3">
    <name type="scientific">Clostridium hominis</name>
    <dbReference type="NCBI Taxonomy" id="2763036"/>
    <lineage>
        <taxon>Bacteria</taxon>
        <taxon>Bacillati</taxon>
        <taxon>Bacillota</taxon>
        <taxon>Clostridia</taxon>
        <taxon>Eubacteriales</taxon>
        <taxon>Clostridiaceae</taxon>
        <taxon>Clostridium</taxon>
    </lineage>
</organism>
<keyword evidence="1" id="KW-0472">Membrane</keyword>
<name>A0ABR7DDG8_9CLOT</name>
<proteinExistence type="predicted"/>
<feature type="transmembrane region" description="Helical" evidence="1">
    <location>
        <begin position="12"/>
        <end position="37"/>
    </location>
</feature>